<accession>A0ABW6FSW4</accession>
<sequence>MGLWNQLPALIGVVVGALGSYAVATLTERSRWRRARAERWDEKRFHTYASYATTLKDQLRVAQRIAAARGFADVTDPLDPAEGLAQLAEAESRRAAEWESVLLVGDAESIGAARAWHEAVWNVELYARGLRDGAAGWADAVKQVSHARDTFYACARRDLGIAGPPPPSGNWPRTWQHPGLDRGGA</sequence>
<keyword evidence="4" id="KW-1185">Reference proteome</keyword>
<evidence type="ECO:0000313" key="4">
    <source>
        <dbReference type="Proteomes" id="UP001598448"/>
    </source>
</evidence>
<keyword evidence="2" id="KW-0812">Transmembrane</keyword>
<keyword evidence="2" id="KW-0472">Membrane</keyword>
<evidence type="ECO:0000256" key="2">
    <source>
        <dbReference type="SAM" id="Phobius"/>
    </source>
</evidence>
<dbReference type="Proteomes" id="UP001598448">
    <property type="component" value="Unassembled WGS sequence"/>
</dbReference>
<evidence type="ECO:0000256" key="1">
    <source>
        <dbReference type="SAM" id="MobiDB-lite"/>
    </source>
</evidence>
<comment type="caution">
    <text evidence="3">The sequence shown here is derived from an EMBL/GenBank/DDBJ whole genome shotgun (WGS) entry which is preliminary data.</text>
</comment>
<keyword evidence="2" id="KW-1133">Transmembrane helix</keyword>
<evidence type="ECO:0008006" key="5">
    <source>
        <dbReference type="Google" id="ProtNLM"/>
    </source>
</evidence>
<reference evidence="3 4" key="1">
    <citation type="submission" date="2024-09" db="EMBL/GenBank/DDBJ databases">
        <title>The Natural Products Discovery Center: Release of the First 8490 Sequenced Strains for Exploring Actinobacteria Biosynthetic Diversity.</title>
        <authorList>
            <person name="Kalkreuter E."/>
            <person name="Kautsar S.A."/>
            <person name="Yang D."/>
            <person name="Bader C.D."/>
            <person name="Teijaro C.N."/>
            <person name="Fluegel L."/>
            <person name="Davis C.M."/>
            <person name="Simpson J.R."/>
            <person name="Lauterbach L."/>
            <person name="Steele A.D."/>
            <person name="Gui C."/>
            <person name="Meng S."/>
            <person name="Li G."/>
            <person name="Viehrig K."/>
            <person name="Ye F."/>
            <person name="Su P."/>
            <person name="Kiefer A.F."/>
            <person name="Nichols A."/>
            <person name="Cepeda A.J."/>
            <person name="Yan W."/>
            <person name="Fan B."/>
            <person name="Jiang Y."/>
            <person name="Adhikari A."/>
            <person name="Zheng C.-J."/>
            <person name="Schuster L."/>
            <person name="Cowan T.M."/>
            <person name="Smanski M.J."/>
            <person name="Chevrette M.G."/>
            <person name="De Carvalho L.P.S."/>
            <person name="Shen B."/>
        </authorList>
    </citation>
    <scope>NUCLEOTIDE SEQUENCE [LARGE SCALE GENOMIC DNA]</scope>
    <source>
        <strain evidence="3 4">NPDC058348</strain>
    </source>
</reference>
<name>A0ABW6FSW4_9ACTN</name>
<proteinExistence type="predicted"/>
<feature type="transmembrane region" description="Helical" evidence="2">
    <location>
        <begin position="6"/>
        <end position="26"/>
    </location>
</feature>
<dbReference type="RefSeq" id="WP_386717312.1">
    <property type="nucleotide sequence ID" value="NZ_JBHXIJ010000175.1"/>
</dbReference>
<protein>
    <recommendedName>
        <fullName evidence="5">Secreted protein</fullName>
    </recommendedName>
</protein>
<dbReference type="EMBL" id="JBHXIJ010000175">
    <property type="protein sequence ID" value="MFD5101638.1"/>
    <property type="molecule type" value="Genomic_DNA"/>
</dbReference>
<evidence type="ECO:0000313" key="3">
    <source>
        <dbReference type="EMBL" id="MFD5101638.1"/>
    </source>
</evidence>
<feature type="region of interest" description="Disordered" evidence="1">
    <location>
        <begin position="162"/>
        <end position="185"/>
    </location>
</feature>
<gene>
    <name evidence="3" type="ORF">ACFWJN_22120</name>
</gene>
<organism evidence="3 4">
    <name type="scientific">Streptomyces albidochromogenes</name>
    <dbReference type="NCBI Taxonomy" id="329524"/>
    <lineage>
        <taxon>Bacteria</taxon>
        <taxon>Bacillati</taxon>
        <taxon>Actinomycetota</taxon>
        <taxon>Actinomycetes</taxon>
        <taxon>Kitasatosporales</taxon>
        <taxon>Streptomycetaceae</taxon>
        <taxon>Streptomyces</taxon>
    </lineage>
</organism>